<organism evidence="2 4">
    <name type="scientific">Roseovarius indicus</name>
    <dbReference type="NCBI Taxonomy" id="540747"/>
    <lineage>
        <taxon>Bacteria</taxon>
        <taxon>Pseudomonadati</taxon>
        <taxon>Pseudomonadota</taxon>
        <taxon>Alphaproteobacteria</taxon>
        <taxon>Rhodobacterales</taxon>
        <taxon>Roseobacteraceae</taxon>
        <taxon>Roseovarius</taxon>
    </lineage>
</organism>
<feature type="region of interest" description="Disordered" evidence="1">
    <location>
        <begin position="34"/>
        <end position="98"/>
    </location>
</feature>
<evidence type="ECO:0000313" key="4">
    <source>
        <dbReference type="Proteomes" id="UP000051401"/>
    </source>
</evidence>
<dbReference type="KEGG" id="rid:RIdsm_01971"/>
<evidence type="ECO:0000313" key="3">
    <source>
        <dbReference type="EMBL" id="QEW26174.1"/>
    </source>
</evidence>
<evidence type="ECO:0000313" key="5">
    <source>
        <dbReference type="Proteomes" id="UP000325785"/>
    </source>
</evidence>
<dbReference type="EMBL" id="CP031598">
    <property type="protein sequence ID" value="QEW26174.1"/>
    <property type="molecule type" value="Genomic_DNA"/>
</dbReference>
<dbReference type="PATRIC" id="fig|540747.5.peg.2427"/>
<gene>
    <name evidence="3" type="ORF">RIdsm_01971</name>
    <name evidence="2" type="ORF">XM52_04265</name>
</gene>
<reference evidence="2 4" key="1">
    <citation type="submission" date="2015-04" db="EMBL/GenBank/DDBJ databases">
        <title>The draft genome sequence of Roseovarius indicus B108T.</title>
        <authorList>
            <person name="Li G."/>
            <person name="Lai Q."/>
            <person name="Shao Z."/>
            <person name="Yan P."/>
        </authorList>
    </citation>
    <scope>NUCLEOTIDE SEQUENCE [LARGE SCALE GENOMIC DNA]</scope>
    <source>
        <strain evidence="2 4">B108</strain>
    </source>
</reference>
<evidence type="ECO:0000256" key="1">
    <source>
        <dbReference type="SAM" id="MobiDB-lite"/>
    </source>
</evidence>
<proteinExistence type="predicted"/>
<reference evidence="3 5" key="2">
    <citation type="submission" date="2018-08" db="EMBL/GenBank/DDBJ databases">
        <title>Genetic Globetrotter - A new plasmid hitch-hiking vast phylogenetic and geographic distances.</title>
        <authorList>
            <person name="Vollmers J."/>
            <person name="Petersen J."/>
        </authorList>
    </citation>
    <scope>NUCLEOTIDE SEQUENCE [LARGE SCALE GENOMIC DNA]</scope>
    <source>
        <strain evidence="3 5">DSM 26383</strain>
    </source>
</reference>
<keyword evidence="4" id="KW-1185">Reference proteome</keyword>
<evidence type="ECO:0000313" key="2">
    <source>
        <dbReference type="EMBL" id="KRS18899.1"/>
    </source>
</evidence>
<dbReference type="Proteomes" id="UP000325785">
    <property type="component" value="Chromosome"/>
</dbReference>
<dbReference type="Proteomes" id="UP000051401">
    <property type="component" value="Unassembled WGS sequence"/>
</dbReference>
<dbReference type="STRING" id="540747.SAMN04488031_103384"/>
<sequence>MPEGRKIATCCYCGTRAVLVFDKARHELTCQGCGAPLHNMKSMPQEDGKKRKTAPRRNTGRRDLPEFPREAPRDRDHGYHRAWHPAKHKKSRKKRKPMLRRLVEEIWDEVEDIFD</sequence>
<dbReference type="AlphaFoldDB" id="A0A0T5PCQ2"/>
<feature type="compositionally biased region" description="Basic residues" evidence="1">
    <location>
        <begin position="80"/>
        <end position="98"/>
    </location>
</feature>
<name>A0A0T5PCQ2_9RHOB</name>
<feature type="compositionally biased region" description="Basic and acidic residues" evidence="1">
    <location>
        <begin position="60"/>
        <end position="79"/>
    </location>
</feature>
<dbReference type="OrthoDB" id="7868311at2"/>
<feature type="compositionally biased region" description="Basic residues" evidence="1">
    <location>
        <begin position="50"/>
        <end position="59"/>
    </location>
</feature>
<protein>
    <submittedName>
        <fullName evidence="2">Uncharacterized protein</fullName>
    </submittedName>
</protein>
<dbReference type="EMBL" id="LAXI01000002">
    <property type="protein sequence ID" value="KRS18899.1"/>
    <property type="molecule type" value="Genomic_DNA"/>
</dbReference>
<dbReference type="RefSeq" id="WP_057813624.1">
    <property type="nucleotide sequence ID" value="NZ_CP031598.1"/>
</dbReference>
<accession>A0A0T5PCQ2</accession>